<dbReference type="Proteomes" id="UP000244905">
    <property type="component" value="Unassembled WGS sequence"/>
</dbReference>
<dbReference type="EMBL" id="PUEC01000001">
    <property type="protein sequence ID" value="PWB04417.1"/>
    <property type="molecule type" value="Genomic_DNA"/>
</dbReference>
<feature type="region of interest" description="Disordered" evidence="1">
    <location>
        <begin position="350"/>
        <end position="384"/>
    </location>
</feature>
<evidence type="ECO:0000256" key="1">
    <source>
        <dbReference type="SAM" id="MobiDB-lite"/>
    </source>
</evidence>
<gene>
    <name evidence="2" type="ORF">C5O23_00400</name>
</gene>
<accession>A0A2V1IRM2</accession>
<protein>
    <submittedName>
        <fullName evidence="2">DUF4906 domain-containing protein</fullName>
    </submittedName>
</protein>
<evidence type="ECO:0000313" key="2">
    <source>
        <dbReference type="EMBL" id="PWB04417.1"/>
    </source>
</evidence>
<dbReference type="PROSITE" id="PS51257">
    <property type="entry name" value="PROKAR_LIPOPROTEIN"/>
    <property type="match status" value="1"/>
</dbReference>
<dbReference type="RefSeq" id="WP_107030973.1">
    <property type="nucleotide sequence ID" value="NZ_PUEC01000001.1"/>
</dbReference>
<feature type="region of interest" description="Disordered" evidence="1">
    <location>
        <begin position="262"/>
        <end position="283"/>
    </location>
</feature>
<organism evidence="2 3">
    <name type="scientific">Duncaniella muris</name>
    <dbReference type="NCBI Taxonomy" id="2094150"/>
    <lineage>
        <taxon>Bacteria</taxon>
        <taxon>Pseudomonadati</taxon>
        <taxon>Bacteroidota</taxon>
        <taxon>Bacteroidia</taxon>
        <taxon>Bacteroidales</taxon>
        <taxon>Muribaculaceae</taxon>
        <taxon>Duncaniella</taxon>
    </lineage>
</organism>
<reference evidence="3" key="1">
    <citation type="submission" date="2018-02" db="EMBL/GenBank/DDBJ databases">
        <authorList>
            <person name="Clavel T."/>
            <person name="Strowig T."/>
        </authorList>
    </citation>
    <scope>NUCLEOTIDE SEQUENCE [LARGE SCALE GENOMIC DNA]</scope>
    <source>
        <strain evidence="3">DSM 103720</strain>
    </source>
</reference>
<evidence type="ECO:0000313" key="3">
    <source>
        <dbReference type="Proteomes" id="UP000244905"/>
    </source>
</evidence>
<dbReference type="AlphaFoldDB" id="A0A2V1IRM2"/>
<feature type="compositionally biased region" description="Polar residues" evidence="1">
    <location>
        <begin position="350"/>
        <end position="359"/>
    </location>
</feature>
<proteinExistence type="predicted"/>
<feature type="compositionally biased region" description="Basic and acidic residues" evidence="1">
    <location>
        <begin position="360"/>
        <end position="370"/>
    </location>
</feature>
<keyword evidence="3" id="KW-1185">Reference proteome</keyword>
<dbReference type="GeneID" id="82524807"/>
<sequence length="1139" mass="127631">MKSRHFNTYYIWLLLLLSGVTASCIDDFDRRADVYVEGTADIAVELSYEAESSRSLNSRAYEGGEAGDRIKNISSLVMLVYKGDNLYGRYVVVSDGSEPVHSDISEVRNLNDQDNRLDPDESNLTDSRTGKVTFKLKLESGKDYHIYAVANMGTLREDEYQTVIQTRDGLKSISRSWDVTSLANNSEMFGIFSLSPDREASDSSPLVISATTTQLHCWVRRLASKVTVAFDGSELYNDVQVYVTDIYLKDIPKTCLLGKSNTAGEGSEVSADKRHDIPNGVYEDGGRITVQKLPDDPNSIIPENCLHVCNDAHSFLGAYGNSDQNDVIDATHANTAPSLFFYENMQGTGKSKQQDAINNDTKEPGSDNKIDFPNPDIDTEGSGWKDEKPFGTYVEVKGYYRCTTADGHVSSGPITYRFMLGQNVTTDYNATRNTHYQLTLAFKGYGNDADWHIEYQEKRGLYATSPQYISYLYNKKMVTTIKVVGRIEPGTKLKAHIIDVGDTEYNPDSISLWRPWGDGSKAFPKVKGTMSAEWPSIKYYYENVVYGDGRHQAFLSLQQTRLTQIPPPDGYEGQPSWNVPFASALKKSQDYYKEHSIGDREYEIGNDSSDDLQEFGSNTTDGNGQHTVIVSKRNLRGEPTERIFKIPLYTRAKELVTRTGFSGNNPYYSYPRKQKVRFTASIWKDEINAYADTTFILDIIQVRRILNPNGVWRKSGSTEDFHVTLLRLTEDKDDSDFSSFNSEGAWSAEVIAGNGVVTLSSTREGSGDDTAPQVHVKRIQGATEKPIDFKINFTGADGCAIVRVRYHNYTCEHDIFCREGYDPIALREGNDKNGEPYAKWSSFNVDHFENGKAIMTNSPLDEGSLFRRKSNIAITSANNAKYPRPRGDNRYAPGNFDVIDASGKATTMSWDQTKGDWTSDHTWDITNTDYQIATIEDYFQLMSEGNETNDLSFPISKAYGIVYGDGAREVKTKRSDAYGYLKTADGKSEKGMIGVIVYNNQTAAQIFFPLGTEGVGRRKGSGTPDGAANWQGKWDPNPANRDYPGTLRYSSRSAYYGFRTTAGFSDVDNVKYQPMFYDLYRRPGAVYWAYQWYSDGNTGFNHSSAFDMNFFTMGFEGFQNGAAAKAETSDACFIRLVKK</sequence>
<name>A0A2V1IRM2_9BACT</name>
<comment type="caution">
    <text evidence="2">The sequence shown here is derived from an EMBL/GenBank/DDBJ whole genome shotgun (WGS) entry which is preliminary data.</text>
</comment>